<accession>A0A9P4GWI4</accession>
<dbReference type="AlphaFoldDB" id="A0A9P4GWI4"/>
<evidence type="ECO:0000256" key="1">
    <source>
        <dbReference type="SAM" id="Phobius"/>
    </source>
</evidence>
<evidence type="ECO:0000313" key="2">
    <source>
        <dbReference type="EMBL" id="KAF2022744.1"/>
    </source>
</evidence>
<keyword evidence="1" id="KW-0812">Transmembrane</keyword>
<keyword evidence="1" id="KW-1133">Transmembrane helix</keyword>
<dbReference type="EMBL" id="ML978456">
    <property type="protein sequence ID" value="KAF2022744.1"/>
    <property type="molecule type" value="Genomic_DNA"/>
</dbReference>
<evidence type="ECO:0000313" key="3">
    <source>
        <dbReference type="Proteomes" id="UP000799777"/>
    </source>
</evidence>
<name>A0A9P4GWI4_9PLEO</name>
<dbReference type="OrthoDB" id="3694057at2759"/>
<keyword evidence="1" id="KW-0472">Membrane</keyword>
<proteinExistence type="predicted"/>
<gene>
    <name evidence="2" type="ORF">EK21DRAFT_119441</name>
</gene>
<organism evidence="2 3">
    <name type="scientific">Setomelanomma holmii</name>
    <dbReference type="NCBI Taxonomy" id="210430"/>
    <lineage>
        <taxon>Eukaryota</taxon>
        <taxon>Fungi</taxon>
        <taxon>Dikarya</taxon>
        <taxon>Ascomycota</taxon>
        <taxon>Pezizomycotina</taxon>
        <taxon>Dothideomycetes</taxon>
        <taxon>Pleosporomycetidae</taxon>
        <taxon>Pleosporales</taxon>
        <taxon>Pleosporineae</taxon>
        <taxon>Phaeosphaeriaceae</taxon>
        <taxon>Setomelanomma</taxon>
    </lineage>
</organism>
<comment type="caution">
    <text evidence="2">The sequence shown here is derived from an EMBL/GenBank/DDBJ whole genome shotgun (WGS) entry which is preliminary data.</text>
</comment>
<feature type="transmembrane region" description="Helical" evidence="1">
    <location>
        <begin position="20"/>
        <end position="44"/>
    </location>
</feature>
<protein>
    <submittedName>
        <fullName evidence="2">Uncharacterized protein</fullName>
    </submittedName>
</protein>
<keyword evidence="3" id="KW-1185">Reference proteome</keyword>
<reference evidence="2" key="1">
    <citation type="journal article" date="2020" name="Stud. Mycol.">
        <title>101 Dothideomycetes genomes: a test case for predicting lifestyles and emergence of pathogens.</title>
        <authorList>
            <person name="Haridas S."/>
            <person name="Albert R."/>
            <person name="Binder M."/>
            <person name="Bloem J."/>
            <person name="Labutti K."/>
            <person name="Salamov A."/>
            <person name="Andreopoulos B."/>
            <person name="Baker S."/>
            <person name="Barry K."/>
            <person name="Bills G."/>
            <person name="Bluhm B."/>
            <person name="Cannon C."/>
            <person name="Castanera R."/>
            <person name="Culley D."/>
            <person name="Daum C."/>
            <person name="Ezra D."/>
            <person name="Gonzalez J."/>
            <person name="Henrissat B."/>
            <person name="Kuo A."/>
            <person name="Liang C."/>
            <person name="Lipzen A."/>
            <person name="Lutzoni F."/>
            <person name="Magnuson J."/>
            <person name="Mondo S."/>
            <person name="Nolan M."/>
            <person name="Ohm R."/>
            <person name="Pangilinan J."/>
            <person name="Park H.-J."/>
            <person name="Ramirez L."/>
            <person name="Alfaro M."/>
            <person name="Sun H."/>
            <person name="Tritt A."/>
            <person name="Yoshinaga Y."/>
            <person name="Zwiers L.-H."/>
            <person name="Turgeon B."/>
            <person name="Goodwin S."/>
            <person name="Spatafora J."/>
            <person name="Crous P."/>
            <person name="Grigoriev I."/>
        </authorList>
    </citation>
    <scope>NUCLEOTIDE SEQUENCE</scope>
    <source>
        <strain evidence="2">CBS 110217</strain>
    </source>
</reference>
<dbReference type="Proteomes" id="UP000799777">
    <property type="component" value="Unassembled WGS sequence"/>
</dbReference>
<sequence>MPSTRPRPFDRPSRGTSAESIRTGIIVSVVVGALAVIVLANILWSRRAQRGVMRGMNVGARHNVNQEPSGTQDKELEIGIIVEPLPVYRKEPPNDEVKLAMTAANDGRLDPIVMRN</sequence>